<dbReference type="GO" id="GO:0005654">
    <property type="term" value="C:nucleoplasm"/>
    <property type="evidence" value="ECO:0007669"/>
    <property type="project" value="TreeGrafter"/>
</dbReference>
<proteinExistence type="inferred from homology"/>
<evidence type="ECO:0000256" key="3">
    <source>
        <dbReference type="ARBA" id="ARBA00023242"/>
    </source>
</evidence>
<organism evidence="5 6">
    <name type="scientific">Elaeophora elaphi</name>
    <dbReference type="NCBI Taxonomy" id="1147741"/>
    <lineage>
        <taxon>Eukaryota</taxon>
        <taxon>Metazoa</taxon>
        <taxon>Ecdysozoa</taxon>
        <taxon>Nematoda</taxon>
        <taxon>Chromadorea</taxon>
        <taxon>Rhabditida</taxon>
        <taxon>Spirurina</taxon>
        <taxon>Spiruromorpha</taxon>
        <taxon>Filarioidea</taxon>
        <taxon>Onchocercidae</taxon>
        <taxon>Elaeophora</taxon>
    </lineage>
</organism>
<feature type="compositionally biased region" description="Basic residues" evidence="4">
    <location>
        <begin position="1"/>
        <end position="10"/>
    </location>
</feature>
<dbReference type="WBParaSite" id="EEL_0000712801-mRNA-1">
    <property type="protein sequence ID" value="EEL_0000712801-mRNA-1"/>
    <property type="gene ID" value="EEL_0000712801"/>
</dbReference>
<dbReference type="STRING" id="1147741.A0A0R3RXZ6"/>
<feature type="region of interest" description="Disordered" evidence="4">
    <location>
        <begin position="1"/>
        <end position="37"/>
    </location>
</feature>
<evidence type="ECO:0000256" key="2">
    <source>
        <dbReference type="ARBA" id="ARBA00005907"/>
    </source>
</evidence>
<dbReference type="InterPro" id="IPR005343">
    <property type="entry name" value="Noc2"/>
</dbReference>
<evidence type="ECO:0000256" key="1">
    <source>
        <dbReference type="ARBA" id="ARBA00004123"/>
    </source>
</evidence>
<dbReference type="GO" id="GO:0030690">
    <property type="term" value="C:Noc1p-Noc2p complex"/>
    <property type="evidence" value="ECO:0007669"/>
    <property type="project" value="TreeGrafter"/>
</dbReference>
<dbReference type="Proteomes" id="UP000050640">
    <property type="component" value="Unplaced"/>
</dbReference>
<dbReference type="AlphaFoldDB" id="A0A0R3RXZ6"/>
<protein>
    <submittedName>
        <fullName evidence="6">Nucleolar complex protein 2 homolog</fullName>
    </submittedName>
</protein>
<dbReference type="GO" id="GO:0000122">
    <property type="term" value="P:negative regulation of transcription by RNA polymerase II"/>
    <property type="evidence" value="ECO:0007669"/>
    <property type="project" value="TreeGrafter"/>
</dbReference>
<reference evidence="6" key="1">
    <citation type="submission" date="2016-04" db="UniProtKB">
        <authorList>
            <consortium name="WormBaseParasite"/>
        </authorList>
    </citation>
    <scope>IDENTIFICATION</scope>
</reference>
<dbReference type="Pfam" id="PF03715">
    <property type="entry name" value="Noc2"/>
    <property type="match status" value="1"/>
</dbReference>
<feature type="region of interest" description="Disordered" evidence="4">
    <location>
        <begin position="110"/>
        <end position="140"/>
    </location>
</feature>
<sequence>MGRRNAKPKKRQGDSTLQICSKRKKSEKEETNEGSTFDEATVSYCPLECYGPKRKFLLYSIPLYSIFELLPADTEDLTLSSHRKQLVELADKDPEFYKFLKEQESDLLNFDESDSDVEEDSYHEVDSEGEKSEENEDLQRDSTGRKVIDLDFVTNLRDLILQKDRLELPVIHRMVAAFKACVARVGADVEPPSYVINDSDVFESVVRLCFTYLGKSLLSLIGHIKTEADNDEPDPKFEKVRKYTNKQYRCWKKHSNLIKSYLHALLQFLNEIQTSSVTVCTLRAVTDLLDLYVHFPKLIRNLTKIIIKIWSRRTDECRIAAFLALSKLIRIQKSSFPAMIKRCYLEYVMNVRDVKAESWPLIVLMQKSFAELCMTFPEVAYQYAFVYVRQTAIHLRNAMIAKRKDLIQTIYNWQFVQCLYLWSQVIAKAHRYTSNKKEDAAGIKELDYPLCQITVSAMKLFPSLKYFPLRLHCLRILLIIQQNCHTYIPTLSLAVELLSDALLMLKKKPMKGKGTQKNIDMRCMLKVSAAHVDDAGFRQAALEELFRIHLEAAHIVQQSCAFPDIIIPINHEIKAFVRNCCSTEFSRLFKSLETKLQEQAVYAKGILNSTDVDLTNVALVEVTMLGKMILFVEEHLQKHLERRFQAPDAPLTKFYDSWQKIWKIREDVRDLMNTKPVQQPFRTNSEQNVTAAIKTKSTVVVKPDKIKKNSAKQERRELERSTLANEDDEDVLEDLLLSDAED</sequence>
<feature type="compositionally biased region" description="Acidic residues" evidence="4">
    <location>
        <begin position="110"/>
        <end position="119"/>
    </location>
</feature>
<evidence type="ECO:0000313" key="6">
    <source>
        <dbReference type="WBParaSite" id="EEL_0000712801-mRNA-1"/>
    </source>
</evidence>
<dbReference type="GO" id="GO:0030691">
    <property type="term" value="C:Noc2p-Noc3p complex"/>
    <property type="evidence" value="ECO:0007669"/>
    <property type="project" value="TreeGrafter"/>
</dbReference>
<dbReference type="GO" id="GO:0042273">
    <property type="term" value="P:ribosomal large subunit biogenesis"/>
    <property type="evidence" value="ECO:0007669"/>
    <property type="project" value="TreeGrafter"/>
</dbReference>
<accession>A0A0R3RXZ6</accession>
<dbReference type="PANTHER" id="PTHR12687">
    <property type="entry name" value="NUCLEOLAR COMPLEX 2 AND RAD4-RELATED"/>
    <property type="match status" value="1"/>
</dbReference>
<dbReference type="GO" id="GO:0005730">
    <property type="term" value="C:nucleolus"/>
    <property type="evidence" value="ECO:0007669"/>
    <property type="project" value="TreeGrafter"/>
</dbReference>
<evidence type="ECO:0000256" key="4">
    <source>
        <dbReference type="SAM" id="MobiDB-lite"/>
    </source>
</evidence>
<dbReference type="InterPro" id="IPR016024">
    <property type="entry name" value="ARM-type_fold"/>
</dbReference>
<name>A0A0R3RXZ6_9BILA</name>
<dbReference type="PANTHER" id="PTHR12687:SF4">
    <property type="entry name" value="NUCLEOLAR COMPLEX PROTEIN 2 HOMOLOG"/>
    <property type="match status" value="1"/>
</dbReference>
<keyword evidence="5" id="KW-1185">Reference proteome</keyword>
<evidence type="ECO:0000313" key="5">
    <source>
        <dbReference type="Proteomes" id="UP000050640"/>
    </source>
</evidence>
<feature type="region of interest" description="Disordered" evidence="4">
    <location>
        <begin position="704"/>
        <end position="724"/>
    </location>
</feature>
<feature type="compositionally biased region" description="Basic and acidic residues" evidence="4">
    <location>
        <begin position="704"/>
        <end position="720"/>
    </location>
</feature>
<comment type="subcellular location">
    <subcellularLocation>
        <location evidence="1">Nucleus</location>
    </subcellularLocation>
</comment>
<dbReference type="GO" id="GO:0003714">
    <property type="term" value="F:transcription corepressor activity"/>
    <property type="evidence" value="ECO:0007669"/>
    <property type="project" value="TreeGrafter"/>
</dbReference>
<feature type="compositionally biased region" description="Basic and acidic residues" evidence="4">
    <location>
        <begin position="120"/>
        <end position="140"/>
    </location>
</feature>
<dbReference type="SUPFAM" id="SSF48371">
    <property type="entry name" value="ARM repeat"/>
    <property type="match status" value="1"/>
</dbReference>
<comment type="similarity">
    <text evidence="2">Belongs to the NOC2 family.</text>
</comment>
<keyword evidence="3" id="KW-0539">Nucleus</keyword>
<dbReference type="GO" id="GO:0042393">
    <property type="term" value="F:histone binding"/>
    <property type="evidence" value="ECO:0007669"/>
    <property type="project" value="TreeGrafter"/>
</dbReference>